<keyword evidence="1" id="KW-0812">Transmembrane</keyword>
<keyword evidence="3" id="KW-1185">Reference proteome</keyword>
<protein>
    <submittedName>
        <fullName evidence="2">Metal-dependent hydrolase</fullName>
    </submittedName>
</protein>
<name>A0A6G9YG43_9NOCA</name>
<feature type="transmembrane region" description="Helical" evidence="1">
    <location>
        <begin position="199"/>
        <end position="222"/>
    </location>
</feature>
<dbReference type="AlphaFoldDB" id="A0A6G9YG43"/>
<accession>A0A6G9YG43</accession>
<dbReference type="InterPro" id="IPR016516">
    <property type="entry name" value="UCP07580"/>
</dbReference>
<keyword evidence="2" id="KW-0378">Hydrolase</keyword>
<sequence length="292" mass="33213">MRCIMTEQHVRATNGYPKARRITFRFGEPEPMTKYYAGGDMVFSHFIAGLSAGFPPGEESFIRSVRRFADHITDPVLKKRVAGFIGQEATHGRQHRLLNDKLIDMGYPIAWLDTPEAERRALRLEQRLPAHLHLAATAAAEHYTAVLARRTLESPEIQALAGDEEVRNLLNWHAFEELEHKSVAFDVYRSVGGTETMRIATMAAMVALTVPFTVLALTVSLARDGYARRHPFALLRESYELFRGPIFRGMGRELVVYLRPGFHPDDVDTRDLLRRWQTELFGTEGMLVGHLR</sequence>
<dbReference type="Proteomes" id="UP000503540">
    <property type="component" value="Chromosome"/>
</dbReference>
<keyword evidence="1" id="KW-0472">Membrane</keyword>
<dbReference type="PANTHER" id="PTHR39456:SF1">
    <property type="entry name" value="METAL-DEPENDENT HYDROLASE"/>
    <property type="match status" value="1"/>
</dbReference>
<dbReference type="PANTHER" id="PTHR39456">
    <property type="entry name" value="METAL-DEPENDENT HYDROLASE"/>
    <property type="match status" value="1"/>
</dbReference>
<reference evidence="2 3" key="1">
    <citation type="journal article" date="2019" name="ACS Chem. Biol.">
        <title>Identification and Mobilization of a Cryptic Antibiotic Biosynthesis Gene Locus from a Human-Pathogenic Nocardia Isolate.</title>
        <authorList>
            <person name="Herisse M."/>
            <person name="Ishida K."/>
            <person name="Porter J.L."/>
            <person name="Howden B."/>
            <person name="Hertweck C."/>
            <person name="Stinear T.P."/>
            <person name="Pidot S.J."/>
        </authorList>
    </citation>
    <scope>NUCLEOTIDE SEQUENCE [LARGE SCALE GENOMIC DNA]</scope>
    <source>
        <strain evidence="2 3">AUSMDU00012717</strain>
    </source>
</reference>
<dbReference type="GO" id="GO:0016787">
    <property type="term" value="F:hydrolase activity"/>
    <property type="evidence" value="ECO:0007669"/>
    <property type="project" value="UniProtKB-KW"/>
</dbReference>
<proteinExistence type="predicted"/>
<keyword evidence="1" id="KW-1133">Transmembrane helix</keyword>
<dbReference type="Pfam" id="PF10118">
    <property type="entry name" value="Metal_hydrol"/>
    <property type="match status" value="1"/>
</dbReference>
<gene>
    <name evidence="2" type="ORF">F5544_20870</name>
</gene>
<evidence type="ECO:0000313" key="2">
    <source>
        <dbReference type="EMBL" id="QIS12037.1"/>
    </source>
</evidence>
<organism evidence="2 3">
    <name type="scientific">Nocardia arthritidis</name>
    <dbReference type="NCBI Taxonomy" id="228602"/>
    <lineage>
        <taxon>Bacteria</taxon>
        <taxon>Bacillati</taxon>
        <taxon>Actinomycetota</taxon>
        <taxon>Actinomycetes</taxon>
        <taxon>Mycobacteriales</taxon>
        <taxon>Nocardiaceae</taxon>
        <taxon>Nocardia</taxon>
    </lineage>
</organism>
<dbReference type="EMBL" id="CP046172">
    <property type="protein sequence ID" value="QIS12037.1"/>
    <property type="molecule type" value="Genomic_DNA"/>
</dbReference>
<evidence type="ECO:0000313" key="3">
    <source>
        <dbReference type="Proteomes" id="UP000503540"/>
    </source>
</evidence>
<dbReference type="KEGG" id="nah:F5544_20870"/>
<evidence type="ECO:0000256" key="1">
    <source>
        <dbReference type="SAM" id="Phobius"/>
    </source>
</evidence>
<dbReference type="PIRSF" id="PIRSF007580">
    <property type="entry name" value="UCP07580"/>
    <property type="match status" value="1"/>
</dbReference>